<comment type="caution">
    <text evidence="2">The sequence shown here is derived from an EMBL/GenBank/DDBJ whole genome shotgun (WGS) entry which is preliminary data.</text>
</comment>
<evidence type="ECO:0000256" key="1">
    <source>
        <dbReference type="SAM" id="SignalP"/>
    </source>
</evidence>
<keyword evidence="1" id="KW-0732">Signal</keyword>
<dbReference type="AlphaFoldDB" id="A0A2P7B7W5"/>
<evidence type="ECO:0000313" key="2">
    <source>
        <dbReference type="EMBL" id="PSH62557.1"/>
    </source>
</evidence>
<gene>
    <name evidence="2" type="ORF">CU102_25200</name>
</gene>
<dbReference type="RefSeq" id="WP_106713824.1">
    <property type="nucleotide sequence ID" value="NZ_PGGO01000029.1"/>
</dbReference>
<feature type="signal peptide" evidence="1">
    <location>
        <begin position="1"/>
        <end position="25"/>
    </location>
</feature>
<dbReference type="OrthoDB" id="9992168at2"/>
<feature type="chain" id="PRO_5015135735" evidence="1">
    <location>
        <begin position="26"/>
        <end position="151"/>
    </location>
</feature>
<proteinExistence type="predicted"/>
<keyword evidence="3" id="KW-1185">Reference proteome</keyword>
<organism evidence="2 3">
    <name type="scientific">Phyllobacterium brassicacearum</name>
    <dbReference type="NCBI Taxonomy" id="314235"/>
    <lineage>
        <taxon>Bacteria</taxon>
        <taxon>Pseudomonadati</taxon>
        <taxon>Pseudomonadota</taxon>
        <taxon>Alphaproteobacteria</taxon>
        <taxon>Hyphomicrobiales</taxon>
        <taxon>Phyllobacteriaceae</taxon>
        <taxon>Phyllobacterium</taxon>
    </lineage>
</organism>
<accession>A0A2P7B7W5</accession>
<sequence>MDRRNLLVRSFGFLSYAAMTSSSIAQNVSPNSVDVATFADKVRDQNWRNQIFIDVAFVHSWRSVLAPRGYEDESWAHRASENRNVVWQGLEQNAAEVIFKSSNFILEYEKVSFEAYLKNKDDFGSFLNSLGISGDGRLQTVLFNHFRNTHF</sequence>
<name>A0A2P7B7W5_9HYPH</name>
<reference evidence="3" key="1">
    <citation type="submission" date="2017-11" db="EMBL/GenBank/DDBJ databases">
        <authorList>
            <person name="Kuznetsova I."/>
            <person name="Sazanova A."/>
            <person name="Chirak E."/>
            <person name="Safronova V."/>
            <person name="Willems A."/>
        </authorList>
    </citation>
    <scope>NUCLEOTIDE SEQUENCE [LARGE SCALE GENOMIC DNA]</scope>
    <source>
        <strain evidence="3">STM 196</strain>
    </source>
</reference>
<evidence type="ECO:0000313" key="3">
    <source>
        <dbReference type="Proteomes" id="UP000241444"/>
    </source>
</evidence>
<dbReference type="EMBL" id="PGGO01000029">
    <property type="protein sequence ID" value="PSH62557.1"/>
    <property type="molecule type" value="Genomic_DNA"/>
</dbReference>
<dbReference type="Proteomes" id="UP000241444">
    <property type="component" value="Unassembled WGS sequence"/>
</dbReference>
<protein>
    <submittedName>
        <fullName evidence="2">Uncharacterized protein</fullName>
    </submittedName>
</protein>